<evidence type="ECO:0000313" key="2">
    <source>
        <dbReference type="Proteomes" id="UP000617628"/>
    </source>
</evidence>
<dbReference type="RefSeq" id="WP_200358220.1">
    <property type="nucleotide sequence ID" value="NZ_JAENIL010000061.1"/>
</dbReference>
<reference evidence="1" key="1">
    <citation type="submission" date="2021-01" db="EMBL/GenBank/DDBJ databases">
        <title>Modified the classification status of verrucomicrobia.</title>
        <authorList>
            <person name="Feng X."/>
        </authorList>
    </citation>
    <scope>NUCLEOTIDE SEQUENCE</scope>
    <source>
        <strain evidence="1">KCTC 13126</strain>
    </source>
</reference>
<name>A0A934S3B1_9BACT</name>
<keyword evidence="2" id="KW-1185">Reference proteome</keyword>
<organism evidence="1 2">
    <name type="scientific">Pelagicoccus mobilis</name>
    <dbReference type="NCBI Taxonomy" id="415221"/>
    <lineage>
        <taxon>Bacteria</taxon>
        <taxon>Pseudomonadati</taxon>
        <taxon>Verrucomicrobiota</taxon>
        <taxon>Opitutia</taxon>
        <taxon>Puniceicoccales</taxon>
        <taxon>Pelagicoccaceae</taxon>
        <taxon>Pelagicoccus</taxon>
    </lineage>
</organism>
<proteinExistence type="predicted"/>
<gene>
    <name evidence="1" type="ORF">JIN87_23580</name>
</gene>
<dbReference type="Proteomes" id="UP000617628">
    <property type="component" value="Unassembled WGS sequence"/>
</dbReference>
<evidence type="ECO:0000313" key="1">
    <source>
        <dbReference type="EMBL" id="MBK1879886.1"/>
    </source>
</evidence>
<sequence length="84" mass="9364">MSNPRPWHTPLSSLVVTLSQDVELAADAERVIREHKSISTAPREGIYLPVLIEHVDARPLHDWLEALAGVQQVDVAFVSTETPR</sequence>
<protein>
    <submittedName>
        <fullName evidence="1">Uncharacterized protein</fullName>
    </submittedName>
</protein>
<accession>A0A934S3B1</accession>
<comment type="caution">
    <text evidence="1">The sequence shown here is derived from an EMBL/GenBank/DDBJ whole genome shotgun (WGS) entry which is preliminary data.</text>
</comment>
<dbReference type="AlphaFoldDB" id="A0A934S3B1"/>
<dbReference type="EMBL" id="JAENIL010000061">
    <property type="protein sequence ID" value="MBK1879886.1"/>
    <property type="molecule type" value="Genomic_DNA"/>
</dbReference>